<accession>A0A0N0PDS0</accession>
<dbReference type="GO" id="GO:0000049">
    <property type="term" value="F:tRNA binding"/>
    <property type="evidence" value="ECO:0007669"/>
    <property type="project" value="TreeGrafter"/>
</dbReference>
<evidence type="ECO:0000313" key="3">
    <source>
        <dbReference type="Proteomes" id="UP000053240"/>
    </source>
</evidence>
<dbReference type="GO" id="GO:0005634">
    <property type="term" value="C:nucleus"/>
    <property type="evidence" value="ECO:0007669"/>
    <property type="project" value="TreeGrafter"/>
</dbReference>
<keyword evidence="3" id="KW-1185">Reference proteome</keyword>
<dbReference type="GO" id="GO:0005737">
    <property type="term" value="C:cytoplasm"/>
    <property type="evidence" value="ECO:0007669"/>
    <property type="project" value="TreeGrafter"/>
</dbReference>
<dbReference type="PANTHER" id="PTHR22808">
    <property type="entry name" value="NCL1 YEAST -RELATED NOL1/NOP2/FMU SUN DOMAIN-CONTAINING"/>
    <property type="match status" value="1"/>
</dbReference>
<dbReference type="InterPro" id="IPR029063">
    <property type="entry name" value="SAM-dependent_MTases_sf"/>
</dbReference>
<dbReference type="AlphaFoldDB" id="A0A0N0PDS0"/>
<sequence>MDTDPPDPGGGYENCNILPQTDGSLNNNRKRTNYDHDYVQHNVVKKTGDLPIPSIQSTYITPEFTLRKNKYEGSESPFLVHVSKKENESSLGVSLRPIHFGYFLSKNNIKNVLADGVKRVGRNRISVEFKSASDANSFLELPTLTQYNYEAVIPSYNCNLQVLGSNPAMYPGGIAWQLRLSRTDIRRNEPLYKLHNFLVAETAAGGVSRQEAVSMIPPVVLKVEPHHKVGKVCSEQ</sequence>
<keyword evidence="2" id="KW-0808">Transferase</keyword>
<protein>
    <submittedName>
        <fullName evidence="2">tRNA (Cytosine(34)-C(5))-methyltransferase</fullName>
    </submittedName>
</protein>
<dbReference type="PANTHER" id="PTHR22808:SF1">
    <property type="entry name" value="RNA CYTOSINE-C(5)-METHYLTRANSFERASE NSUN2-RELATED"/>
    <property type="match status" value="1"/>
</dbReference>
<dbReference type="InterPro" id="IPR023267">
    <property type="entry name" value="RCMT"/>
</dbReference>
<evidence type="ECO:0000313" key="2">
    <source>
        <dbReference type="EMBL" id="KPJ17845.1"/>
    </source>
</evidence>
<reference evidence="2 3" key="1">
    <citation type="journal article" date="2015" name="Nat. Commun.">
        <title>Outbred genome sequencing and CRISPR/Cas9 gene editing in butterflies.</title>
        <authorList>
            <person name="Li X."/>
            <person name="Fan D."/>
            <person name="Zhang W."/>
            <person name="Liu G."/>
            <person name="Zhang L."/>
            <person name="Zhao L."/>
            <person name="Fang X."/>
            <person name="Chen L."/>
            <person name="Dong Y."/>
            <person name="Chen Y."/>
            <person name="Ding Y."/>
            <person name="Zhao R."/>
            <person name="Feng M."/>
            <person name="Zhu Y."/>
            <person name="Feng Y."/>
            <person name="Jiang X."/>
            <person name="Zhu D."/>
            <person name="Xiang H."/>
            <person name="Feng X."/>
            <person name="Li S."/>
            <person name="Wang J."/>
            <person name="Zhang G."/>
            <person name="Kronforst M.R."/>
            <person name="Wang W."/>
        </authorList>
    </citation>
    <scope>NUCLEOTIDE SEQUENCE [LARGE SCALE GENOMIC DNA]</scope>
    <source>
        <strain evidence="2">Ya'a_city_454_Pm</strain>
        <tissue evidence="2">Whole body</tissue>
    </source>
</reference>
<gene>
    <name evidence="2" type="ORF">RR48_01006</name>
</gene>
<dbReference type="GO" id="GO:0030488">
    <property type="term" value="P:tRNA methylation"/>
    <property type="evidence" value="ECO:0007669"/>
    <property type="project" value="TreeGrafter"/>
</dbReference>
<keyword evidence="2" id="KW-0489">Methyltransferase</keyword>
<proteinExistence type="predicted"/>
<dbReference type="GO" id="GO:0016428">
    <property type="term" value="F:tRNA (cytidine-5-)-methyltransferase activity"/>
    <property type="evidence" value="ECO:0007669"/>
    <property type="project" value="TreeGrafter"/>
</dbReference>
<dbReference type="Proteomes" id="UP000053240">
    <property type="component" value="Unassembled WGS sequence"/>
</dbReference>
<feature type="region of interest" description="Disordered" evidence="1">
    <location>
        <begin position="1"/>
        <end position="31"/>
    </location>
</feature>
<evidence type="ECO:0000256" key="1">
    <source>
        <dbReference type="SAM" id="MobiDB-lite"/>
    </source>
</evidence>
<dbReference type="InParanoid" id="A0A0N0PDS0"/>
<organism evidence="2 3">
    <name type="scientific">Papilio machaon</name>
    <name type="common">Old World swallowtail butterfly</name>
    <dbReference type="NCBI Taxonomy" id="76193"/>
    <lineage>
        <taxon>Eukaryota</taxon>
        <taxon>Metazoa</taxon>
        <taxon>Ecdysozoa</taxon>
        <taxon>Arthropoda</taxon>
        <taxon>Hexapoda</taxon>
        <taxon>Insecta</taxon>
        <taxon>Pterygota</taxon>
        <taxon>Neoptera</taxon>
        <taxon>Endopterygota</taxon>
        <taxon>Lepidoptera</taxon>
        <taxon>Glossata</taxon>
        <taxon>Ditrysia</taxon>
        <taxon>Papilionoidea</taxon>
        <taxon>Papilionidae</taxon>
        <taxon>Papilioninae</taxon>
        <taxon>Papilio</taxon>
    </lineage>
</organism>
<feature type="compositionally biased region" description="Polar residues" evidence="1">
    <location>
        <begin position="17"/>
        <end position="27"/>
    </location>
</feature>
<dbReference type="Gene3D" id="3.40.50.150">
    <property type="entry name" value="Vaccinia Virus protein VP39"/>
    <property type="match status" value="1"/>
</dbReference>
<name>A0A0N0PDS0_PAPMA</name>
<dbReference type="STRING" id="76193.A0A0N0PDS0"/>
<dbReference type="EMBL" id="KQ460095">
    <property type="protein sequence ID" value="KPJ17845.1"/>
    <property type="molecule type" value="Genomic_DNA"/>
</dbReference>